<dbReference type="PANTHER" id="PTHR30071">
    <property type="entry name" value="HEME EXPORTER PROTEIN C"/>
    <property type="match status" value="1"/>
</dbReference>
<keyword evidence="6 7" id="KW-0472">Membrane</keyword>
<dbReference type="GO" id="GO:0005886">
    <property type="term" value="C:plasma membrane"/>
    <property type="evidence" value="ECO:0007669"/>
    <property type="project" value="TreeGrafter"/>
</dbReference>
<proteinExistence type="inferred from homology"/>
<feature type="domain" description="Cytochrome c assembly protein" evidence="8">
    <location>
        <begin position="18"/>
        <end position="173"/>
    </location>
</feature>
<evidence type="ECO:0000256" key="5">
    <source>
        <dbReference type="ARBA" id="ARBA00022989"/>
    </source>
</evidence>
<protein>
    <recommendedName>
        <fullName evidence="8">Cytochrome c assembly protein domain-containing protein</fullName>
    </recommendedName>
</protein>
<dbReference type="PRINTS" id="PR01386">
    <property type="entry name" value="CCMCBIOGNSIS"/>
</dbReference>
<name>A0A383ACJ2_9ZZZZ</name>
<organism evidence="9">
    <name type="scientific">marine metagenome</name>
    <dbReference type="NCBI Taxonomy" id="408172"/>
    <lineage>
        <taxon>unclassified sequences</taxon>
        <taxon>metagenomes</taxon>
        <taxon>ecological metagenomes</taxon>
    </lineage>
</organism>
<evidence type="ECO:0000256" key="3">
    <source>
        <dbReference type="ARBA" id="ARBA00022692"/>
    </source>
</evidence>
<evidence type="ECO:0000256" key="6">
    <source>
        <dbReference type="ARBA" id="ARBA00023136"/>
    </source>
</evidence>
<dbReference type="PANTHER" id="PTHR30071:SF1">
    <property type="entry name" value="CYTOCHROME B_B6 PROTEIN-RELATED"/>
    <property type="match status" value="1"/>
</dbReference>
<feature type="transmembrane region" description="Helical" evidence="7">
    <location>
        <begin position="21"/>
        <end position="40"/>
    </location>
</feature>
<keyword evidence="4" id="KW-0201">Cytochrome c-type biogenesis</keyword>
<dbReference type="GO" id="GO:0015232">
    <property type="term" value="F:heme transmembrane transporter activity"/>
    <property type="evidence" value="ECO:0007669"/>
    <property type="project" value="InterPro"/>
</dbReference>
<comment type="subcellular location">
    <subcellularLocation>
        <location evidence="1">Membrane</location>
        <topology evidence="1">Multi-pass membrane protein</topology>
    </subcellularLocation>
</comment>
<feature type="transmembrane region" description="Helical" evidence="7">
    <location>
        <begin position="60"/>
        <end position="80"/>
    </location>
</feature>
<dbReference type="InterPro" id="IPR045062">
    <property type="entry name" value="Cyt_c_biogenesis_CcsA/CcmC"/>
</dbReference>
<comment type="similarity">
    <text evidence="2">Belongs to the CcmC/CycZ/HelC family.</text>
</comment>
<dbReference type="AlphaFoldDB" id="A0A383ACJ2"/>
<evidence type="ECO:0000259" key="8">
    <source>
        <dbReference type="Pfam" id="PF01578"/>
    </source>
</evidence>
<sequence length="174" mass="19531">MFKNFFPNKILSLNNNLISSLLTAMILVILVGLIYALFISPPDYIQGDSVRIMYVHVPSSFIALGCFGFIGIASILNLIFKIKFMTLMAKSLAPVGCLFSIVSIVTGSLWGKPTWGIWWVWDARLTSMGILLLFYLAYIFTWQFVNNFEKANKITSVIGIIGLFNLPVIKYSVD</sequence>
<gene>
    <name evidence="9" type="ORF">METZ01_LOCUS457672</name>
</gene>
<feature type="transmembrane region" description="Helical" evidence="7">
    <location>
        <begin position="92"/>
        <end position="111"/>
    </location>
</feature>
<evidence type="ECO:0000313" key="9">
    <source>
        <dbReference type="EMBL" id="SVE04818.1"/>
    </source>
</evidence>
<feature type="transmembrane region" description="Helical" evidence="7">
    <location>
        <begin position="154"/>
        <end position="173"/>
    </location>
</feature>
<accession>A0A383ACJ2</accession>
<evidence type="ECO:0000256" key="1">
    <source>
        <dbReference type="ARBA" id="ARBA00004141"/>
    </source>
</evidence>
<dbReference type="InterPro" id="IPR003557">
    <property type="entry name" value="Cyt_c_biogenesis_CcmC"/>
</dbReference>
<dbReference type="GO" id="GO:0017004">
    <property type="term" value="P:cytochrome complex assembly"/>
    <property type="evidence" value="ECO:0007669"/>
    <property type="project" value="UniProtKB-KW"/>
</dbReference>
<evidence type="ECO:0000256" key="2">
    <source>
        <dbReference type="ARBA" id="ARBA00005840"/>
    </source>
</evidence>
<evidence type="ECO:0000256" key="4">
    <source>
        <dbReference type="ARBA" id="ARBA00022748"/>
    </source>
</evidence>
<dbReference type="Pfam" id="PF01578">
    <property type="entry name" value="Cytochrom_C_asm"/>
    <property type="match status" value="1"/>
</dbReference>
<feature type="transmembrane region" description="Helical" evidence="7">
    <location>
        <begin position="123"/>
        <end position="142"/>
    </location>
</feature>
<evidence type="ECO:0000256" key="7">
    <source>
        <dbReference type="SAM" id="Phobius"/>
    </source>
</evidence>
<feature type="non-terminal residue" evidence="9">
    <location>
        <position position="174"/>
    </location>
</feature>
<dbReference type="GO" id="GO:0020037">
    <property type="term" value="F:heme binding"/>
    <property type="evidence" value="ECO:0007669"/>
    <property type="project" value="InterPro"/>
</dbReference>
<keyword evidence="5 7" id="KW-1133">Transmembrane helix</keyword>
<dbReference type="InterPro" id="IPR002541">
    <property type="entry name" value="Cyt_c_assembly"/>
</dbReference>
<dbReference type="EMBL" id="UINC01190584">
    <property type="protein sequence ID" value="SVE04818.1"/>
    <property type="molecule type" value="Genomic_DNA"/>
</dbReference>
<reference evidence="9" key="1">
    <citation type="submission" date="2018-05" db="EMBL/GenBank/DDBJ databases">
        <authorList>
            <person name="Lanie J.A."/>
            <person name="Ng W.-L."/>
            <person name="Kazmierczak K.M."/>
            <person name="Andrzejewski T.M."/>
            <person name="Davidsen T.M."/>
            <person name="Wayne K.J."/>
            <person name="Tettelin H."/>
            <person name="Glass J.I."/>
            <person name="Rusch D."/>
            <person name="Podicherti R."/>
            <person name="Tsui H.-C.T."/>
            <person name="Winkler M.E."/>
        </authorList>
    </citation>
    <scope>NUCLEOTIDE SEQUENCE</scope>
</reference>
<keyword evidence="3 7" id="KW-0812">Transmembrane</keyword>